<keyword evidence="2" id="KW-0813">Transport</keyword>
<gene>
    <name evidence="11" type="ORF">DKT77_11805</name>
</gene>
<dbReference type="RefSeq" id="WP_109811909.1">
    <property type="nucleotide sequence ID" value="NZ_QGKU01000038.1"/>
</dbReference>
<evidence type="ECO:0000256" key="6">
    <source>
        <dbReference type="ARBA" id="ARBA00022989"/>
    </source>
</evidence>
<keyword evidence="4" id="KW-0997">Cell inner membrane</keyword>
<protein>
    <submittedName>
        <fullName evidence="11">Lipocalin</fullName>
    </submittedName>
</protein>
<keyword evidence="5 10" id="KW-0812">Transmembrane</keyword>
<keyword evidence="6 10" id="KW-1133">Transmembrane helix</keyword>
<feature type="transmembrane region" description="Helical" evidence="10">
    <location>
        <begin position="294"/>
        <end position="314"/>
    </location>
</feature>
<dbReference type="Proteomes" id="UP000245680">
    <property type="component" value="Unassembled WGS sequence"/>
</dbReference>
<feature type="region of interest" description="Disordered" evidence="9">
    <location>
        <begin position="355"/>
        <end position="376"/>
    </location>
</feature>
<evidence type="ECO:0000256" key="5">
    <source>
        <dbReference type="ARBA" id="ARBA00022692"/>
    </source>
</evidence>
<reference evidence="11 12" key="1">
    <citation type="submission" date="2018-05" db="EMBL/GenBank/DDBJ databases">
        <title>Rhodobacteraceae gen. nov., sp. nov. isolated from sea water.</title>
        <authorList>
            <person name="Ren Y."/>
        </authorList>
    </citation>
    <scope>NUCLEOTIDE SEQUENCE [LARGE SCALE GENOMIC DNA]</scope>
    <source>
        <strain evidence="11 12">TG-679</strain>
    </source>
</reference>
<comment type="subcellular location">
    <subcellularLocation>
        <location evidence="1">Cell inner membrane</location>
        <topology evidence="1">Multi-pass membrane protein</topology>
    </subcellularLocation>
</comment>
<feature type="transmembrane region" description="Helical" evidence="10">
    <location>
        <begin position="253"/>
        <end position="274"/>
    </location>
</feature>
<evidence type="ECO:0000256" key="8">
    <source>
        <dbReference type="ARBA" id="ARBA00035655"/>
    </source>
</evidence>
<name>A0A2V2LEF6_9RHOB</name>
<dbReference type="InterPro" id="IPR007272">
    <property type="entry name" value="Sulf_transp_TsuA/YedE"/>
</dbReference>
<keyword evidence="12" id="KW-1185">Reference proteome</keyword>
<evidence type="ECO:0000256" key="1">
    <source>
        <dbReference type="ARBA" id="ARBA00004429"/>
    </source>
</evidence>
<evidence type="ECO:0000256" key="4">
    <source>
        <dbReference type="ARBA" id="ARBA00022519"/>
    </source>
</evidence>
<feature type="transmembrane region" description="Helical" evidence="10">
    <location>
        <begin position="114"/>
        <end position="136"/>
    </location>
</feature>
<evidence type="ECO:0000256" key="7">
    <source>
        <dbReference type="ARBA" id="ARBA00023136"/>
    </source>
</evidence>
<feature type="transmembrane region" description="Helical" evidence="10">
    <location>
        <begin position="15"/>
        <end position="32"/>
    </location>
</feature>
<feature type="transmembrane region" description="Helical" evidence="10">
    <location>
        <begin position="201"/>
        <end position="222"/>
    </location>
</feature>
<keyword evidence="7 10" id="KW-0472">Membrane</keyword>
<comment type="similarity">
    <text evidence="8">Belongs to the TsuA/YedE (TC 9.B.102) family.</text>
</comment>
<dbReference type="GO" id="GO:0005886">
    <property type="term" value="C:plasma membrane"/>
    <property type="evidence" value="ECO:0007669"/>
    <property type="project" value="UniProtKB-SubCell"/>
</dbReference>
<dbReference type="AlphaFoldDB" id="A0A2V2LEF6"/>
<evidence type="ECO:0000256" key="2">
    <source>
        <dbReference type="ARBA" id="ARBA00022448"/>
    </source>
</evidence>
<proteinExistence type="inferred from homology"/>
<dbReference type="PANTHER" id="PTHR30574">
    <property type="entry name" value="INNER MEMBRANE PROTEIN YEDE"/>
    <property type="match status" value="1"/>
</dbReference>
<evidence type="ECO:0000256" key="10">
    <source>
        <dbReference type="SAM" id="Phobius"/>
    </source>
</evidence>
<evidence type="ECO:0000256" key="9">
    <source>
        <dbReference type="SAM" id="MobiDB-lite"/>
    </source>
</evidence>
<feature type="transmembrane region" description="Helical" evidence="10">
    <location>
        <begin position="53"/>
        <end position="76"/>
    </location>
</feature>
<comment type="caution">
    <text evidence="11">The sequence shown here is derived from an EMBL/GenBank/DDBJ whole genome shotgun (WGS) entry which is preliminary data.</text>
</comment>
<keyword evidence="3" id="KW-1003">Cell membrane</keyword>
<organism evidence="11 12">
    <name type="scientific">Meridianimarinicoccus roseus</name>
    <dbReference type="NCBI Taxonomy" id="2072018"/>
    <lineage>
        <taxon>Bacteria</taxon>
        <taxon>Pseudomonadati</taxon>
        <taxon>Pseudomonadota</taxon>
        <taxon>Alphaproteobacteria</taxon>
        <taxon>Rhodobacterales</taxon>
        <taxon>Paracoccaceae</taxon>
        <taxon>Meridianimarinicoccus</taxon>
    </lineage>
</organism>
<sequence length="376" mass="38081">MLEFILDRFGDAETLFALGLAVGLLFGAAAQHSRFCLRAATVELGRGHVGPRLGIWLIVFASALLLTQGAVLMGWFDPAQSRQIAGVGSMSGAIIGGLMFGAGMILARGCASRLLVLSGTGNMRALITGLVLTIVAQASYRGVLAPARETLFGLWTVPGGAARDLMAITGISRPAVLGAAAAMLLAGIAAALRGGLERSRLLAAALVGAAVAAAWTGTHAIAQLSFDPVAVSSVTFTGPATDTLMGLINERTLTLSFSVGLVPGVFVGSAAMALARREFRLQRFDAGSGMERYLIGAVLMGFGAMLAGGCAVGAGVSGGAVLALTAWVAVGCMWLGALATGWMMDVRGSRAAARDGIAGGPDTPSIPLRPGPTSLT</sequence>
<feature type="transmembrane region" description="Helical" evidence="10">
    <location>
        <begin position="320"/>
        <end position="344"/>
    </location>
</feature>
<dbReference type="PANTHER" id="PTHR30574:SF1">
    <property type="entry name" value="SULPHUR TRANSPORT DOMAIN-CONTAINING PROTEIN"/>
    <property type="match status" value="1"/>
</dbReference>
<evidence type="ECO:0000313" key="12">
    <source>
        <dbReference type="Proteomes" id="UP000245680"/>
    </source>
</evidence>
<feature type="transmembrane region" description="Helical" evidence="10">
    <location>
        <begin position="88"/>
        <end position="107"/>
    </location>
</feature>
<dbReference type="OrthoDB" id="5342349at2"/>
<evidence type="ECO:0000313" key="11">
    <source>
        <dbReference type="EMBL" id="PWR02241.1"/>
    </source>
</evidence>
<feature type="transmembrane region" description="Helical" evidence="10">
    <location>
        <begin position="175"/>
        <end position="194"/>
    </location>
</feature>
<dbReference type="EMBL" id="QGKU01000038">
    <property type="protein sequence ID" value="PWR02241.1"/>
    <property type="molecule type" value="Genomic_DNA"/>
</dbReference>
<accession>A0A2V2LEF6</accession>
<evidence type="ECO:0000256" key="3">
    <source>
        <dbReference type="ARBA" id="ARBA00022475"/>
    </source>
</evidence>
<dbReference type="Pfam" id="PF04143">
    <property type="entry name" value="Sulf_transp"/>
    <property type="match status" value="1"/>
</dbReference>